<dbReference type="EMBL" id="MU865355">
    <property type="protein sequence ID" value="KAK4226011.1"/>
    <property type="molecule type" value="Genomic_DNA"/>
</dbReference>
<name>A0AAN7BLW8_9PEZI</name>
<sequence length="113" mass="12192">MDTRQLYFDLNTAWRQETNATFTADDKVSGFYEFPVYPGPKAFDFQDCESVAFMAGQKTGGPEDTILVKFGEQSKVGNIVVPGGVQVVVKNGYVKVTGEQSVNKLISGAAATA</sequence>
<protein>
    <submittedName>
        <fullName evidence="1">Uncharacterized protein</fullName>
    </submittedName>
</protein>
<keyword evidence="2" id="KW-1185">Reference proteome</keyword>
<reference evidence="1" key="1">
    <citation type="journal article" date="2023" name="Mol. Phylogenet. Evol.">
        <title>Genome-scale phylogeny and comparative genomics of the fungal order Sordariales.</title>
        <authorList>
            <person name="Hensen N."/>
            <person name="Bonometti L."/>
            <person name="Westerberg I."/>
            <person name="Brannstrom I.O."/>
            <person name="Guillou S."/>
            <person name="Cros-Aarteil S."/>
            <person name="Calhoun S."/>
            <person name="Haridas S."/>
            <person name="Kuo A."/>
            <person name="Mondo S."/>
            <person name="Pangilinan J."/>
            <person name="Riley R."/>
            <person name="LaButti K."/>
            <person name="Andreopoulos B."/>
            <person name="Lipzen A."/>
            <person name="Chen C."/>
            <person name="Yan M."/>
            <person name="Daum C."/>
            <person name="Ng V."/>
            <person name="Clum A."/>
            <person name="Steindorff A."/>
            <person name="Ohm R.A."/>
            <person name="Martin F."/>
            <person name="Silar P."/>
            <person name="Natvig D.O."/>
            <person name="Lalanne C."/>
            <person name="Gautier V."/>
            <person name="Ament-Velasquez S.L."/>
            <person name="Kruys A."/>
            <person name="Hutchinson M.I."/>
            <person name="Powell A.J."/>
            <person name="Barry K."/>
            <person name="Miller A.N."/>
            <person name="Grigoriev I.V."/>
            <person name="Debuchy R."/>
            <person name="Gladieux P."/>
            <person name="Hiltunen Thoren M."/>
            <person name="Johannesson H."/>
        </authorList>
    </citation>
    <scope>NUCLEOTIDE SEQUENCE</scope>
    <source>
        <strain evidence="1">CBS 990.96</strain>
    </source>
</reference>
<accession>A0AAN7BLW8</accession>
<gene>
    <name evidence="1" type="ORF">QBC38DRAFT_481581</name>
</gene>
<comment type="caution">
    <text evidence="1">The sequence shown here is derived from an EMBL/GenBank/DDBJ whole genome shotgun (WGS) entry which is preliminary data.</text>
</comment>
<dbReference type="Proteomes" id="UP001301958">
    <property type="component" value="Unassembled WGS sequence"/>
</dbReference>
<evidence type="ECO:0000313" key="1">
    <source>
        <dbReference type="EMBL" id="KAK4226011.1"/>
    </source>
</evidence>
<evidence type="ECO:0000313" key="2">
    <source>
        <dbReference type="Proteomes" id="UP001301958"/>
    </source>
</evidence>
<dbReference type="AlphaFoldDB" id="A0AAN7BLW8"/>
<proteinExistence type="predicted"/>
<organism evidence="1 2">
    <name type="scientific">Podospora fimiseda</name>
    <dbReference type="NCBI Taxonomy" id="252190"/>
    <lineage>
        <taxon>Eukaryota</taxon>
        <taxon>Fungi</taxon>
        <taxon>Dikarya</taxon>
        <taxon>Ascomycota</taxon>
        <taxon>Pezizomycotina</taxon>
        <taxon>Sordariomycetes</taxon>
        <taxon>Sordariomycetidae</taxon>
        <taxon>Sordariales</taxon>
        <taxon>Podosporaceae</taxon>
        <taxon>Podospora</taxon>
    </lineage>
</organism>
<reference evidence="1" key="2">
    <citation type="submission" date="2023-05" db="EMBL/GenBank/DDBJ databases">
        <authorList>
            <consortium name="Lawrence Berkeley National Laboratory"/>
            <person name="Steindorff A."/>
            <person name="Hensen N."/>
            <person name="Bonometti L."/>
            <person name="Westerberg I."/>
            <person name="Brannstrom I.O."/>
            <person name="Guillou S."/>
            <person name="Cros-Aarteil S."/>
            <person name="Calhoun S."/>
            <person name="Haridas S."/>
            <person name="Kuo A."/>
            <person name="Mondo S."/>
            <person name="Pangilinan J."/>
            <person name="Riley R."/>
            <person name="Labutti K."/>
            <person name="Andreopoulos B."/>
            <person name="Lipzen A."/>
            <person name="Chen C."/>
            <person name="Yanf M."/>
            <person name="Daum C."/>
            <person name="Ng V."/>
            <person name="Clum A."/>
            <person name="Ohm R."/>
            <person name="Martin F."/>
            <person name="Silar P."/>
            <person name="Natvig D."/>
            <person name="Lalanne C."/>
            <person name="Gautier V."/>
            <person name="Ament-Velasquez S.L."/>
            <person name="Kruys A."/>
            <person name="Hutchinson M.I."/>
            <person name="Powell A.J."/>
            <person name="Barry K."/>
            <person name="Miller A.N."/>
            <person name="Grigoriev I.V."/>
            <person name="Debuchy R."/>
            <person name="Gladieux P."/>
            <person name="Thoren M.H."/>
            <person name="Johannesson H."/>
        </authorList>
    </citation>
    <scope>NUCLEOTIDE SEQUENCE</scope>
    <source>
        <strain evidence="1">CBS 990.96</strain>
    </source>
</reference>